<protein>
    <submittedName>
        <fullName evidence="11">Uncharacterized protein</fullName>
    </submittedName>
</protein>
<comment type="caution">
    <text evidence="11">The sequence shown here is derived from an EMBL/GenBank/DDBJ whole genome shotgun (WGS) entry which is preliminary data.</text>
</comment>
<evidence type="ECO:0000256" key="7">
    <source>
        <dbReference type="ARBA" id="ARBA00023212"/>
    </source>
</evidence>
<evidence type="ECO:0000313" key="11">
    <source>
        <dbReference type="EMBL" id="GFH54648.1"/>
    </source>
</evidence>
<dbReference type="InterPro" id="IPR008805">
    <property type="entry name" value="RIB43A"/>
</dbReference>
<comment type="subcellular location">
    <subcellularLocation>
        <location evidence="1">Cytoplasm</location>
        <location evidence="1">Cytoskeleton</location>
        <location evidence="1">Flagellum axoneme</location>
    </subcellularLocation>
</comment>
<keyword evidence="5 10" id="KW-0175">Coiled coil</keyword>
<keyword evidence="7" id="KW-0206">Cytoskeleton</keyword>
<feature type="coiled-coil region" evidence="10">
    <location>
        <begin position="270"/>
        <end position="344"/>
    </location>
</feature>
<keyword evidence="3" id="KW-0963">Cytoplasm</keyword>
<feature type="coiled-coil region" evidence="10">
    <location>
        <begin position="193"/>
        <end position="233"/>
    </location>
</feature>
<evidence type="ECO:0000313" key="12">
    <source>
        <dbReference type="Proteomes" id="UP001054902"/>
    </source>
</evidence>
<keyword evidence="4" id="KW-0282">Flagellum</keyword>
<dbReference type="Proteomes" id="UP001054902">
    <property type="component" value="Unassembled WGS sequence"/>
</dbReference>
<evidence type="ECO:0000256" key="9">
    <source>
        <dbReference type="ARBA" id="ARBA00046435"/>
    </source>
</evidence>
<dbReference type="EMBL" id="BLLK01000047">
    <property type="protein sequence ID" value="GFH54648.1"/>
    <property type="molecule type" value="Genomic_DNA"/>
</dbReference>
<evidence type="ECO:0000256" key="4">
    <source>
        <dbReference type="ARBA" id="ARBA00022846"/>
    </source>
</evidence>
<accession>A0AAD3H979</accession>
<sequence length="360" mass="42841">MVKKVKERENLEHARALAMRQRFEERTKHFLNAKQRTIGINKEALDEQVNEKCRMQQAEKMQNEEEATELKALCDYLEKQGKKKEEDIMERQQDVNQTLAYQMTLPKNNALKKDGPLDLERCGPSSLQCFDGEDREHDERRKLQQQQLQIWCMQGIHESSSKQRQEEQKENEYATYVLEEDNVRCTVAKESELQKRQDKVDVMQENMLLAEERRIAKMNEDKLQKELERKETEFISSSSFYCEETESRKGRPDHFKGFSSDKLQSIIADNEQVALEKQLLKEDEKKLERDWASYGDDLVAQMDIAEIEKNKWRQKEKELLLQTLAQQREEQMQAKRMMEQERRELFSGETFFSKFGTSCR</sequence>
<evidence type="ECO:0000256" key="2">
    <source>
        <dbReference type="ARBA" id="ARBA00006875"/>
    </source>
</evidence>
<dbReference type="Pfam" id="PF05914">
    <property type="entry name" value="RIB43A"/>
    <property type="match status" value="1"/>
</dbReference>
<gene>
    <name evidence="11" type="ORF">CTEN210_11124</name>
</gene>
<dbReference type="PANTHER" id="PTHR14517:SF6">
    <property type="entry name" value="RE41410P"/>
    <property type="match status" value="1"/>
</dbReference>
<keyword evidence="12" id="KW-1185">Reference proteome</keyword>
<keyword evidence="6" id="KW-0969">Cilium</keyword>
<name>A0AAD3H979_9STRA</name>
<dbReference type="PANTHER" id="PTHR14517">
    <property type="entry name" value="RIB43A-RELATED"/>
    <property type="match status" value="1"/>
</dbReference>
<reference evidence="11 12" key="1">
    <citation type="journal article" date="2021" name="Sci. Rep.">
        <title>The genome of the diatom Chaetoceros tenuissimus carries an ancient integrated fragment of an extant virus.</title>
        <authorList>
            <person name="Hongo Y."/>
            <person name="Kimura K."/>
            <person name="Takaki Y."/>
            <person name="Yoshida Y."/>
            <person name="Baba S."/>
            <person name="Kobayashi G."/>
            <person name="Nagasaki K."/>
            <person name="Hano T."/>
            <person name="Tomaru Y."/>
        </authorList>
    </citation>
    <scope>NUCLEOTIDE SEQUENCE [LARGE SCALE GENOMIC DNA]</scope>
    <source>
        <strain evidence="11 12">NIES-3715</strain>
    </source>
</reference>
<evidence type="ECO:0000256" key="10">
    <source>
        <dbReference type="SAM" id="Coils"/>
    </source>
</evidence>
<proteinExistence type="inferred from homology"/>
<comment type="subunit">
    <text evidence="9">Microtubule inner protein component of sperm flagellar doublet microtubules.</text>
</comment>
<evidence type="ECO:0000256" key="8">
    <source>
        <dbReference type="ARBA" id="ARBA00023273"/>
    </source>
</evidence>
<comment type="similarity">
    <text evidence="2">Belongs to the RIB43A family.</text>
</comment>
<keyword evidence="8" id="KW-0966">Cell projection</keyword>
<evidence type="ECO:0000256" key="1">
    <source>
        <dbReference type="ARBA" id="ARBA00004611"/>
    </source>
</evidence>
<evidence type="ECO:0000256" key="6">
    <source>
        <dbReference type="ARBA" id="ARBA00023069"/>
    </source>
</evidence>
<organism evidence="11 12">
    <name type="scientific">Chaetoceros tenuissimus</name>
    <dbReference type="NCBI Taxonomy" id="426638"/>
    <lineage>
        <taxon>Eukaryota</taxon>
        <taxon>Sar</taxon>
        <taxon>Stramenopiles</taxon>
        <taxon>Ochrophyta</taxon>
        <taxon>Bacillariophyta</taxon>
        <taxon>Coscinodiscophyceae</taxon>
        <taxon>Chaetocerotophycidae</taxon>
        <taxon>Chaetocerotales</taxon>
        <taxon>Chaetocerotaceae</taxon>
        <taxon>Chaetoceros</taxon>
    </lineage>
</organism>
<evidence type="ECO:0000256" key="3">
    <source>
        <dbReference type="ARBA" id="ARBA00022490"/>
    </source>
</evidence>
<evidence type="ECO:0000256" key="5">
    <source>
        <dbReference type="ARBA" id="ARBA00023054"/>
    </source>
</evidence>
<dbReference type="AlphaFoldDB" id="A0AAD3H979"/>